<accession>A0A1T4RAR7</accession>
<dbReference type="PRINTS" id="PR00034">
    <property type="entry name" value="HTHCRP"/>
</dbReference>
<evidence type="ECO:0000256" key="1">
    <source>
        <dbReference type="ARBA" id="ARBA00023015"/>
    </source>
</evidence>
<dbReference type="InterPro" id="IPR050397">
    <property type="entry name" value="Env_Response_Regulators"/>
</dbReference>
<dbReference type="GO" id="GO:0005829">
    <property type="term" value="C:cytosol"/>
    <property type="evidence" value="ECO:0007669"/>
    <property type="project" value="TreeGrafter"/>
</dbReference>
<evidence type="ECO:0000259" key="5">
    <source>
        <dbReference type="PROSITE" id="PS51063"/>
    </source>
</evidence>
<keyword evidence="7" id="KW-1185">Reference proteome</keyword>
<dbReference type="SUPFAM" id="SSF46785">
    <property type="entry name" value="Winged helix' DNA-binding domain"/>
    <property type="match status" value="1"/>
</dbReference>
<dbReference type="EMBL" id="FUWM01000049">
    <property type="protein sequence ID" value="SKA12906.1"/>
    <property type="molecule type" value="Genomic_DNA"/>
</dbReference>
<dbReference type="SMART" id="SM00419">
    <property type="entry name" value="HTH_CRP"/>
    <property type="match status" value="1"/>
</dbReference>
<keyword evidence="3" id="KW-0804">Transcription</keyword>
<dbReference type="STRING" id="142842.SAMN02745118_02867"/>
<dbReference type="SUPFAM" id="SSF51206">
    <property type="entry name" value="cAMP-binding domain-like"/>
    <property type="match status" value="1"/>
</dbReference>
<dbReference type="InterPro" id="IPR000595">
    <property type="entry name" value="cNMP-bd_dom"/>
</dbReference>
<dbReference type="CDD" id="cd00092">
    <property type="entry name" value="HTH_CRP"/>
    <property type="match status" value="1"/>
</dbReference>
<dbReference type="Gene3D" id="1.10.10.10">
    <property type="entry name" value="Winged helix-like DNA-binding domain superfamily/Winged helix DNA-binding domain"/>
    <property type="match status" value="1"/>
</dbReference>
<dbReference type="PROSITE" id="PS51063">
    <property type="entry name" value="HTH_CRP_2"/>
    <property type="match status" value="1"/>
</dbReference>
<dbReference type="InterPro" id="IPR036388">
    <property type="entry name" value="WH-like_DNA-bd_sf"/>
</dbReference>
<dbReference type="Proteomes" id="UP000190625">
    <property type="component" value="Unassembled WGS sequence"/>
</dbReference>
<dbReference type="PANTHER" id="PTHR24567:SF74">
    <property type="entry name" value="HTH-TYPE TRANSCRIPTIONAL REGULATOR ARCR"/>
    <property type="match status" value="1"/>
</dbReference>
<sequence>KKIPFFSSLSYDELKQIDDLIIMRKYKKGMFVFLEDEPGEALFFIKSGQIKLSKMLETGEEQILQILKADDIFAEVVLFDQGPYPATAEVIEDAKIGMIKSEDVNKLIKRNPEISIKILDVMSKRLRQAQMKIRDLGLKDTRGRTASMLVKLAEEYGKETDKGIELELSLTRKEFSNLIGTSRETITRILSDFKDDNLVEVGRKQIIVLDLTGLKKWS</sequence>
<dbReference type="InterPro" id="IPR012318">
    <property type="entry name" value="HTH_CRP"/>
</dbReference>
<dbReference type="Pfam" id="PF00027">
    <property type="entry name" value="cNMP_binding"/>
    <property type="match status" value="1"/>
</dbReference>
<dbReference type="PROSITE" id="PS50042">
    <property type="entry name" value="CNMP_BINDING_3"/>
    <property type="match status" value="1"/>
</dbReference>
<name>A0A1T4RAR7_9FIRM</name>
<organism evidence="6 7">
    <name type="scientific">Selenihalanaerobacter shriftii</name>
    <dbReference type="NCBI Taxonomy" id="142842"/>
    <lineage>
        <taxon>Bacteria</taxon>
        <taxon>Bacillati</taxon>
        <taxon>Bacillota</taxon>
        <taxon>Clostridia</taxon>
        <taxon>Halanaerobiales</taxon>
        <taxon>Halobacteroidaceae</taxon>
        <taxon>Selenihalanaerobacter</taxon>
    </lineage>
</organism>
<dbReference type="InterPro" id="IPR018490">
    <property type="entry name" value="cNMP-bd_dom_sf"/>
</dbReference>
<gene>
    <name evidence="6" type="ORF">SAMN02745118_02867</name>
</gene>
<dbReference type="AlphaFoldDB" id="A0A1T4RAR7"/>
<feature type="domain" description="Cyclic nucleotide-binding" evidence="4">
    <location>
        <begin position="5"/>
        <end position="125"/>
    </location>
</feature>
<evidence type="ECO:0000259" key="4">
    <source>
        <dbReference type="PROSITE" id="PS50042"/>
    </source>
</evidence>
<dbReference type="CDD" id="cd00038">
    <property type="entry name" value="CAP_ED"/>
    <property type="match status" value="1"/>
</dbReference>
<dbReference type="InterPro" id="IPR036390">
    <property type="entry name" value="WH_DNA-bd_sf"/>
</dbReference>
<dbReference type="InterPro" id="IPR014710">
    <property type="entry name" value="RmlC-like_jellyroll"/>
</dbReference>
<feature type="non-terminal residue" evidence="6">
    <location>
        <position position="1"/>
    </location>
</feature>
<dbReference type="SMART" id="SM00100">
    <property type="entry name" value="cNMP"/>
    <property type="match status" value="1"/>
</dbReference>
<protein>
    <submittedName>
        <fullName evidence="6">Transcriptional regulator, Crp/Fnr family</fullName>
    </submittedName>
</protein>
<feature type="domain" description="HTH crp-type" evidence="5">
    <location>
        <begin position="139"/>
        <end position="212"/>
    </location>
</feature>
<dbReference type="GO" id="GO:0003700">
    <property type="term" value="F:DNA-binding transcription factor activity"/>
    <property type="evidence" value="ECO:0007669"/>
    <property type="project" value="TreeGrafter"/>
</dbReference>
<dbReference type="PANTHER" id="PTHR24567">
    <property type="entry name" value="CRP FAMILY TRANSCRIPTIONAL REGULATORY PROTEIN"/>
    <property type="match status" value="1"/>
</dbReference>
<keyword evidence="1" id="KW-0805">Transcription regulation</keyword>
<dbReference type="RefSeq" id="WP_234983974.1">
    <property type="nucleotide sequence ID" value="NZ_FUWM01000049.1"/>
</dbReference>
<dbReference type="GO" id="GO:0003677">
    <property type="term" value="F:DNA binding"/>
    <property type="evidence" value="ECO:0007669"/>
    <property type="project" value="UniProtKB-KW"/>
</dbReference>
<keyword evidence="2" id="KW-0238">DNA-binding</keyword>
<evidence type="ECO:0000313" key="7">
    <source>
        <dbReference type="Proteomes" id="UP000190625"/>
    </source>
</evidence>
<reference evidence="7" key="1">
    <citation type="submission" date="2017-02" db="EMBL/GenBank/DDBJ databases">
        <authorList>
            <person name="Varghese N."/>
            <person name="Submissions S."/>
        </authorList>
    </citation>
    <scope>NUCLEOTIDE SEQUENCE [LARGE SCALE GENOMIC DNA]</scope>
    <source>
        <strain evidence="7">ATCC BAA-73</strain>
    </source>
</reference>
<evidence type="ECO:0000256" key="2">
    <source>
        <dbReference type="ARBA" id="ARBA00023125"/>
    </source>
</evidence>
<proteinExistence type="predicted"/>
<dbReference type="Gene3D" id="2.60.120.10">
    <property type="entry name" value="Jelly Rolls"/>
    <property type="match status" value="1"/>
</dbReference>
<dbReference type="Pfam" id="PF13545">
    <property type="entry name" value="HTH_Crp_2"/>
    <property type="match status" value="1"/>
</dbReference>
<evidence type="ECO:0000313" key="6">
    <source>
        <dbReference type="EMBL" id="SKA12906.1"/>
    </source>
</evidence>
<evidence type="ECO:0000256" key="3">
    <source>
        <dbReference type="ARBA" id="ARBA00023163"/>
    </source>
</evidence>